<keyword evidence="1" id="KW-0472">Membrane</keyword>
<keyword evidence="1" id="KW-0812">Transmembrane</keyword>
<protein>
    <recommendedName>
        <fullName evidence="4">Transmembrane protein</fullName>
    </recommendedName>
</protein>
<evidence type="ECO:0000256" key="1">
    <source>
        <dbReference type="SAM" id="Phobius"/>
    </source>
</evidence>
<dbReference type="InParanoid" id="A0A078AFX4"/>
<reference evidence="2 3" key="1">
    <citation type="submission" date="2014-06" db="EMBL/GenBank/DDBJ databases">
        <authorList>
            <person name="Swart Estienne"/>
        </authorList>
    </citation>
    <scope>NUCLEOTIDE SEQUENCE [LARGE SCALE GENOMIC DNA]</scope>
    <source>
        <strain evidence="2 3">130c</strain>
    </source>
</reference>
<keyword evidence="3" id="KW-1185">Reference proteome</keyword>
<organism evidence="2 3">
    <name type="scientific">Stylonychia lemnae</name>
    <name type="common">Ciliate</name>
    <dbReference type="NCBI Taxonomy" id="5949"/>
    <lineage>
        <taxon>Eukaryota</taxon>
        <taxon>Sar</taxon>
        <taxon>Alveolata</taxon>
        <taxon>Ciliophora</taxon>
        <taxon>Intramacronucleata</taxon>
        <taxon>Spirotrichea</taxon>
        <taxon>Stichotrichia</taxon>
        <taxon>Sporadotrichida</taxon>
        <taxon>Oxytrichidae</taxon>
        <taxon>Stylonychinae</taxon>
        <taxon>Stylonychia</taxon>
    </lineage>
</organism>
<keyword evidence="1" id="KW-1133">Transmembrane helix</keyword>
<gene>
    <name evidence="2" type="primary">Contig9750.g10428</name>
    <name evidence="2" type="ORF">STYLEM_9750</name>
</gene>
<evidence type="ECO:0008006" key="4">
    <source>
        <dbReference type="Google" id="ProtNLM"/>
    </source>
</evidence>
<sequence>MCCALATYKQKSSANSTTWNITVTNYQCLPKQIVKGMMQPQALSATSQIQYSCNSGSYSVNQTSCTSNQNCSSSSCCAFDFGQVGAKTPVQLNTSYCQPRSLALDSQITLMFVNNTSPIYTPPITLLMACIPDSNYNNDYSQGNYSYNSNNSSSGDQDKAYDDYVKQKYEGMFSAGFQGDCSSISLMDFVKKSFANVIYFSLVVSTTIIGTINII</sequence>
<dbReference type="AlphaFoldDB" id="A0A078AFX4"/>
<name>A0A078AFX4_STYLE</name>
<dbReference type="EMBL" id="CCKQ01009269">
    <property type="protein sequence ID" value="CDW80746.1"/>
    <property type="molecule type" value="Genomic_DNA"/>
</dbReference>
<evidence type="ECO:0000313" key="2">
    <source>
        <dbReference type="EMBL" id="CDW80746.1"/>
    </source>
</evidence>
<feature type="transmembrane region" description="Helical" evidence="1">
    <location>
        <begin position="194"/>
        <end position="214"/>
    </location>
</feature>
<proteinExistence type="predicted"/>
<dbReference type="Proteomes" id="UP000039865">
    <property type="component" value="Unassembled WGS sequence"/>
</dbReference>
<evidence type="ECO:0000313" key="3">
    <source>
        <dbReference type="Proteomes" id="UP000039865"/>
    </source>
</evidence>
<accession>A0A078AFX4</accession>